<reference evidence="1" key="1">
    <citation type="submission" date="2021-08" db="EMBL/GenBank/DDBJ databases">
        <title>The first chromosome-level gecko genome reveals the dynamic sex chromosomes of Neotropical dwarf geckos (Sphaerodactylidae: Sphaerodactylus).</title>
        <authorList>
            <person name="Pinto B.J."/>
            <person name="Keating S.E."/>
            <person name="Gamble T."/>
        </authorList>
    </citation>
    <scope>NUCLEOTIDE SEQUENCE</scope>
    <source>
        <strain evidence="1">TG3544</strain>
    </source>
</reference>
<dbReference type="Proteomes" id="UP000827872">
    <property type="component" value="Linkage Group LG06"/>
</dbReference>
<keyword evidence="2" id="KW-1185">Reference proteome</keyword>
<dbReference type="EMBL" id="CM037619">
    <property type="protein sequence ID" value="KAH8006305.1"/>
    <property type="molecule type" value="Genomic_DNA"/>
</dbReference>
<sequence>MEGPEAPGGGPVYDYSPIVGPLPEPGGQRARRPGGAPNGCAAWPHAGHETAAQRCNARLLQAGYEPEREQTLSSEWQALVYAKAGLHSEPFVARLWPLVDSQGYSARLVTCLHQSPPPTATQPQPRLPVLLKA</sequence>
<protein>
    <submittedName>
        <fullName evidence="1">Uncharacterized protein</fullName>
    </submittedName>
</protein>
<comment type="caution">
    <text evidence="1">The sequence shown here is derived from an EMBL/GenBank/DDBJ whole genome shotgun (WGS) entry which is preliminary data.</text>
</comment>
<organism evidence="1 2">
    <name type="scientific">Sphaerodactylus townsendi</name>
    <dbReference type="NCBI Taxonomy" id="933632"/>
    <lineage>
        <taxon>Eukaryota</taxon>
        <taxon>Metazoa</taxon>
        <taxon>Chordata</taxon>
        <taxon>Craniata</taxon>
        <taxon>Vertebrata</taxon>
        <taxon>Euteleostomi</taxon>
        <taxon>Lepidosauria</taxon>
        <taxon>Squamata</taxon>
        <taxon>Bifurcata</taxon>
        <taxon>Gekkota</taxon>
        <taxon>Sphaerodactylidae</taxon>
        <taxon>Sphaerodactylus</taxon>
    </lineage>
</organism>
<evidence type="ECO:0000313" key="2">
    <source>
        <dbReference type="Proteomes" id="UP000827872"/>
    </source>
</evidence>
<gene>
    <name evidence="1" type="ORF">K3G42_001874</name>
</gene>
<name>A0ACB8FL60_9SAUR</name>
<accession>A0ACB8FL60</accession>
<proteinExistence type="predicted"/>
<evidence type="ECO:0000313" key="1">
    <source>
        <dbReference type="EMBL" id="KAH8006305.1"/>
    </source>
</evidence>